<dbReference type="EMBL" id="CP000828">
    <property type="protein sequence ID" value="ABW27738.1"/>
    <property type="molecule type" value="Genomic_DNA"/>
</dbReference>
<protein>
    <submittedName>
        <fullName evidence="3">Uncharacterized protein</fullName>
    </submittedName>
</protein>
<dbReference type="KEGG" id="amr:AM1_2738"/>
<feature type="region of interest" description="Disordered" evidence="1">
    <location>
        <begin position="75"/>
        <end position="106"/>
    </location>
</feature>
<evidence type="ECO:0000313" key="4">
    <source>
        <dbReference type="Proteomes" id="UP000000268"/>
    </source>
</evidence>
<organism evidence="3 4">
    <name type="scientific">Acaryochloris marina (strain MBIC 11017)</name>
    <dbReference type="NCBI Taxonomy" id="329726"/>
    <lineage>
        <taxon>Bacteria</taxon>
        <taxon>Bacillati</taxon>
        <taxon>Cyanobacteriota</taxon>
        <taxon>Cyanophyceae</taxon>
        <taxon>Acaryochloridales</taxon>
        <taxon>Acaryochloridaceae</taxon>
        <taxon>Acaryochloris</taxon>
    </lineage>
</organism>
<name>B0C854_ACAM1</name>
<feature type="chain" id="PRO_5002746686" evidence="2">
    <location>
        <begin position="24"/>
        <end position="106"/>
    </location>
</feature>
<dbReference type="HOGENOM" id="CLU_2217206_0_0_3"/>
<dbReference type="RefSeq" id="WP_012163185.1">
    <property type="nucleotide sequence ID" value="NC_009925.1"/>
</dbReference>
<reference evidence="3 4" key="1">
    <citation type="journal article" date="2008" name="Proc. Natl. Acad. Sci. U.S.A.">
        <title>Niche adaptation and genome expansion in the chlorophyll d-producing cyanobacterium Acaryochloris marina.</title>
        <authorList>
            <person name="Swingley W.D."/>
            <person name="Chen M."/>
            <person name="Cheung P.C."/>
            <person name="Conrad A.L."/>
            <person name="Dejesa L.C."/>
            <person name="Hao J."/>
            <person name="Honchak B.M."/>
            <person name="Karbach L.E."/>
            <person name="Kurdoglu A."/>
            <person name="Lahiri S."/>
            <person name="Mastrian S.D."/>
            <person name="Miyashita H."/>
            <person name="Page L."/>
            <person name="Ramakrishna P."/>
            <person name="Satoh S."/>
            <person name="Sattley W.M."/>
            <person name="Shimada Y."/>
            <person name="Taylor H.L."/>
            <person name="Tomo T."/>
            <person name="Tsuchiya T."/>
            <person name="Wang Z.T."/>
            <person name="Raymond J."/>
            <person name="Mimuro M."/>
            <person name="Blankenship R.E."/>
            <person name="Touchman J.W."/>
        </authorList>
    </citation>
    <scope>NUCLEOTIDE SEQUENCE [LARGE SCALE GENOMIC DNA]</scope>
    <source>
        <strain evidence="4">MBIC 11017</strain>
    </source>
</reference>
<feature type="compositionally biased region" description="Low complexity" evidence="1">
    <location>
        <begin position="78"/>
        <end position="97"/>
    </location>
</feature>
<proteinExistence type="predicted"/>
<evidence type="ECO:0000256" key="2">
    <source>
        <dbReference type="SAM" id="SignalP"/>
    </source>
</evidence>
<gene>
    <name evidence="3" type="ordered locus">AM1_2738</name>
</gene>
<feature type="signal peptide" evidence="2">
    <location>
        <begin position="1"/>
        <end position="23"/>
    </location>
</feature>
<dbReference type="Proteomes" id="UP000000268">
    <property type="component" value="Chromosome"/>
</dbReference>
<dbReference type="AlphaFoldDB" id="B0C854"/>
<evidence type="ECO:0000256" key="1">
    <source>
        <dbReference type="SAM" id="MobiDB-lite"/>
    </source>
</evidence>
<keyword evidence="4" id="KW-1185">Reference proteome</keyword>
<evidence type="ECO:0000313" key="3">
    <source>
        <dbReference type="EMBL" id="ABW27738.1"/>
    </source>
</evidence>
<accession>B0C854</accession>
<sequence>MNTKALLHTALIFGSLASASALAQTAHAGTLVTCGPNGAASIVKVVPAGCRHLSATSAPKHSPDNPVEESRLGFTFKASAPAPQEAQPVAADQEAQPKVVATYQKP</sequence>
<dbReference type="OrthoDB" id="9853836at2"/>
<keyword evidence="2" id="KW-0732">Signal</keyword>